<reference evidence="2" key="1">
    <citation type="submission" date="2022-11" db="UniProtKB">
        <authorList>
            <consortium name="WormBaseParasite"/>
        </authorList>
    </citation>
    <scope>IDENTIFICATION</scope>
</reference>
<evidence type="ECO:0000313" key="2">
    <source>
        <dbReference type="WBParaSite" id="maker-E.canG7_contigs_3591-snap-gene-0.2-mRNA-1"/>
    </source>
</evidence>
<dbReference type="Proteomes" id="UP000887562">
    <property type="component" value="Unplaced"/>
</dbReference>
<dbReference type="WBParaSite" id="maker-E.canG7_contigs_3591-snap-gene-0.2-mRNA-1">
    <property type="protein sequence ID" value="maker-E.canG7_contigs_3591-snap-gene-0.2-mRNA-1"/>
    <property type="gene ID" value="EcG7_10392"/>
</dbReference>
<dbReference type="AlphaFoldDB" id="A0A915EX18"/>
<organism evidence="1 2">
    <name type="scientific">Echinococcus canadensis</name>
    <dbReference type="NCBI Taxonomy" id="519352"/>
    <lineage>
        <taxon>Eukaryota</taxon>
        <taxon>Metazoa</taxon>
        <taxon>Spiralia</taxon>
        <taxon>Lophotrochozoa</taxon>
        <taxon>Platyhelminthes</taxon>
        <taxon>Cestoda</taxon>
        <taxon>Eucestoda</taxon>
        <taxon>Cyclophyllidea</taxon>
        <taxon>Taeniidae</taxon>
        <taxon>Echinococcus</taxon>
        <taxon>Echinococcus canadensis group</taxon>
    </lineage>
</organism>
<keyword evidence="1" id="KW-1185">Reference proteome</keyword>
<sequence length="144" mass="16414">TEMAWSSDNESLEEWIQELLRYHHGYMSGTNSTVRVIPQSRERQFNSTVSSTSSLKRPLKLVRLLQITVTAMGRAATMMRYMQIVTVIRSLYFRLLLLMTASQQVPQVESRVHFLLVARIECSITFSAGTKKTTTTQIRLVAGT</sequence>
<evidence type="ECO:0000313" key="1">
    <source>
        <dbReference type="Proteomes" id="UP000887562"/>
    </source>
</evidence>
<accession>A0A915EX18</accession>
<name>A0A915EX18_9CEST</name>
<protein>
    <submittedName>
        <fullName evidence="2">Uncharacterized protein</fullName>
    </submittedName>
</protein>
<proteinExistence type="predicted"/>